<organism evidence="4 5">
    <name type="scientific">Streptosporangium carneum</name>
    <dbReference type="NCBI Taxonomy" id="47481"/>
    <lineage>
        <taxon>Bacteria</taxon>
        <taxon>Bacillati</taxon>
        <taxon>Actinomycetota</taxon>
        <taxon>Actinomycetes</taxon>
        <taxon>Streptosporangiales</taxon>
        <taxon>Streptosporangiaceae</taxon>
        <taxon>Streptosporangium</taxon>
    </lineage>
</organism>
<dbReference type="Gene3D" id="3.40.50.720">
    <property type="entry name" value="NAD(P)-binding Rossmann-like Domain"/>
    <property type="match status" value="1"/>
</dbReference>
<keyword evidence="2" id="KW-0560">Oxidoreductase</keyword>
<name>A0A9W6MIC1_9ACTN</name>
<sequence length="246" mass="25369">MPELTGKVALVTGGGRGIGAEIARRLASHGADVAVTYVQDDKRANGVVEEIGSLGRRGLAIRADAADHEAAVAAVERTAAEFGRLDILVNNAGIWAGGPFQEVSLEDFDRVIAVNVRAVFATTQAATRHLGEGGRIINVGSCQGERVSMVGQSLYSLSKAALTGFTKAVAFELGPRGITVNLVAPGPVTTEMIPEDPELIEHLRGITAVGRFGTTAEIAAVVAYLAGPESGFTTGTTFTVDGGANI</sequence>
<dbReference type="GO" id="GO:0016491">
    <property type="term" value="F:oxidoreductase activity"/>
    <property type="evidence" value="ECO:0007669"/>
    <property type="project" value="UniProtKB-KW"/>
</dbReference>
<protein>
    <submittedName>
        <fullName evidence="4">3-oxoacyl-ACP reductase</fullName>
    </submittedName>
</protein>
<dbReference type="PANTHER" id="PTHR43639:SF1">
    <property type="entry name" value="SHORT-CHAIN DEHYDROGENASE_REDUCTASE FAMILY PROTEIN"/>
    <property type="match status" value="1"/>
</dbReference>
<evidence type="ECO:0000256" key="1">
    <source>
        <dbReference type="ARBA" id="ARBA00006484"/>
    </source>
</evidence>
<dbReference type="PRINTS" id="PR00080">
    <property type="entry name" value="SDRFAMILY"/>
</dbReference>
<evidence type="ECO:0000256" key="2">
    <source>
        <dbReference type="ARBA" id="ARBA00023002"/>
    </source>
</evidence>
<evidence type="ECO:0000313" key="5">
    <source>
        <dbReference type="Proteomes" id="UP001143474"/>
    </source>
</evidence>
<dbReference type="SMART" id="SM00822">
    <property type="entry name" value="PKS_KR"/>
    <property type="match status" value="1"/>
</dbReference>
<dbReference type="NCBIfam" id="NF005559">
    <property type="entry name" value="PRK07231.1"/>
    <property type="match status" value="1"/>
</dbReference>
<accession>A0A9W6MIC1</accession>
<feature type="domain" description="Ketoreductase" evidence="3">
    <location>
        <begin position="7"/>
        <end position="186"/>
    </location>
</feature>
<comment type="similarity">
    <text evidence="1">Belongs to the short-chain dehydrogenases/reductases (SDR) family.</text>
</comment>
<dbReference type="RefSeq" id="WP_271223062.1">
    <property type="nucleotide sequence ID" value="NZ_BAAAVD010000059.1"/>
</dbReference>
<evidence type="ECO:0000313" key="4">
    <source>
        <dbReference type="EMBL" id="GLK14833.1"/>
    </source>
</evidence>
<gene>
    <name evidence="4" type="primary">fabG_9</name>
    <name evidence="4" type="ORF">GCM10017600_82450</name>
</gene>
<dbReference type="AlphaFoldDB" id="A0A9W6MIC1"/>
<dbReference type="PRINTS" id="PR00081">
    <property type="entry name" value="GDHRDH"/>
</dbReference>
<dbReference type="PANTHER" id="PTHR43639">
    <property type="entry name" value="OXIDOREDUCTASE, SHORT-CHAIN DEHYDROGENASE/REDUCTASE FAMILY (AFU_ORTHOLOGUE AFUA_5G02870)"/>
    <property type="match status" value="1"/>
</dbReference>
<proteinExistence type="inferred from homology"/>
<reference evidence="4" key="2">
    <citation type="submission" date="2023-01" db="EMBL/GenBank/DDBJ databases">
        <authorList>
            <person name="Sun Q."/>
            <person name="Evtushenko L."/>
        </authorList>
    </citation>
    <scope>NUCLEOTIDE SEQUENCE</scope>
    <source>
        <strain evidence="4">VKM Ac-2007</strain>
    </source>
</reference>
<dbReference type="Pfam" id="PF13561">
    <property type="entry name" value="adh_short_C2"/>
    <property type="match status" value="1"/>
</dbReference>
<dbReference type="InterPro" id="IPR036291">
    <property type="entry name" value="NAD(P)-bd_dom_sf"/>
</dbReference>
<dbReference type="Proteomes" id="UP001143474">
    <property type="component" value="Unassembled WGS sequence"/>
</dbReference>
<dbReference type="EMBL" id="BSEV01000037">
    <property type="protein sequence ID" value="GLK14833.1"/>
    <property type="molecule type" value="Genomic_DNA"/>
</dbReference>
<comment type="caution">
    <text evidence="4">The sequence shown here is derived from an EMBL/GenBank/DDBJ whole genome shotgun (WGS) entry which is preliminary data.</text>
</comment>
<reference evidence="4" key="1">
    <citation type="journal article" date="2014" name="Int. J. Syst. Evol. Microbiol.">
        <title>Complete genome sequence of Corynebacterium casei LMG S-19264T (=DSM 44701T), isolated from a smear-ripened cheese.</title>
        <authorList>
            <consortium name="US DOE Joint Genome Institute (JGI-PGF)"/>
            <person name="Walter F."/>
            <person name="Albersmeier A."/>
            <person name="Kalinowski J."/>
            <person name="Ruckert C."/>
        </authorList>
    </citation>
    <scope>NUCLEOTIDE SEQUENCE</scope>
    <source>
        <strain evidence="4">VKM Ac-2007</strain>
    </source>
</reference>
<dbReference type="FunFam" id="3.40.50.720:FF:000084">
    <property type="entry name" value="Short-chain dehydrogenase reductase"/>
    <property type="match status" value="1"/>
</dbReference>
<dbReference type="InterPro" id="IPR002347">
    <property type="entry name" value="SDR_fam"/>
</dbReference>
<keyword evidence="5" id="KW-1185">Reference proteome</keyword>
<dbReference type="SUPFAM" id="SSF51735">
    <property type="entry name" value="NAD(P)-binding Rossmann-fold domains"/>
    <property type="match status" value="1"/>
</dbReference>
<evidence type="ECO:0000259" key="3">
    <source>
        <dbReference type="SMART" id="SM00822"/>
    </source>
</evidence>
<dbReference type="InterPro" id="IPR057326">
    <property type="entry name" value="KR_dom"/>
</dbReference>